<accession>E2Q629</accession>
<evidence type="ECO:0000259" key="1">
    <source>
        <dbReference type="Pfam" id="PF00733"/>
    </source>
</evidence>
<dbReference type="InterPro" id="IPR014729">
    <property type="entry name" value="Rossmann-like_a/b/a_fold"/>
</dbReference>
<dbReference type="EMBL" id="CM000913">
    <property type="protein sequence ID" value="EFG05189.1"/>
    <property type="molecule type" value="Genomic_DNA"/>
</dbReference>
<gene>
    <name evidence="2" type="ORF">SCLAV_0113</name>
</gene>
<dbReference type="Proteomes" id="UP000002357">
    <property type="component" value="Chromosome"/>
</dbReference>
<reference evidence="2 3" key="1">
    <citation type="journal article" date="2010" name="Genome Biol. Evol.">
        <title>The sequence of a 1.8-mb bacterial linear plasmid reveals a rich evolutionary reservoir of secondary metabolic pathways.</title>
        <authorList>
            <person name="Medema M.H."/>
            <person name="Trefzer A."/>
            <person name="Kovalchuk A."/>
            <person name="van den Berg M."/>
            <person name="Mueller U."/>
            <person name="Heijne W."/>
            <person name="Wu L."/>
            <person name="Alam M.T."/>
            <person name="Ronning C.M."/>
            <person name="Nierman W.C."/>
            <person name="Bovenberg R.A.L."/>
            <person name="Breitling R."/>
            <person name="Takano E."/>
        </authorList>
    </citation>
    <scope>NUCLEOTIDE SEQUENCE [LARGE SCALE GENOMIC DNA]</scope>
    <source>
        <strain evidence="3">ATCC 27064 / DSM 738 / JCM 4710 / NBRC 13307 / NCIMB 12785 / NRRL 3585 / VKM Ac-602</strain>
    </source>
</reference>
<dbReference type="GO" id="GO:0004066">
    <property type="term" value="F:asparagine synthase (glutamine-hydrolyzing) activity"/>
    <property type="evidence" value="ECO:0007669"/>
    <property type="project" value="InterPro"/>
</dbReference>
<dbReference type="SUPFAM" id="SSF52402">
    <property type="entry name" value="Adenine nucleotide alpha hydrolases-like"/>
    <property type="match status" value="1"/>
</dbReference>
<evidence type="ECO:0000313" key="3">
    <source>
        <dbReference type="Proteomes" id="UP000002357"/>
    </source>
</evidence>
<evidence type="ECO:0000313" key="2">
    <source>
        <dbReference type="EMBL" id="EFG05189.1"/>
    </source>
</evidence>
<dbReference type="Pfam" id="PF00733">
    <property type="entry name" value="Asn_synthase"/>
    <property type="match status" value="1"/>
</dbReference>
<dbReference type="SUPFAM" id="SSF56235">
    <property type="entry name" value="N-terminal nucleophile aminohydrolases (Ntn hydrolases)"/>
    <property type="match status" value="1"/>
</dbReference>
<dbReference type="InterPro" id="IPR001962">
    <property type="entry name" value="Asn_synthase"/>
</dbReference>
<sequence>MPGVRTGPRCRTSLVTGGGVRVAVTADPGAVGRLHGEMLTAAGAGRWAELAGVAGRAGGGWVVAGRGEELFVCGDLSGAHPVFYTRTAGGVIWSTSIGRLAGEVGAAVDLGMMAAQMAVGPEHWPGRTLYEGIRAVPGGYGLLLTAGGLELVDVRGPQGHLSLAEGAPGFGRALRTAVREPMGAAGGRAGADVSGGLDSSAVAILAAGHGEIRAVTYHDLYCSRTASRDPM</sequence>
<dbReference type="eggNOG" id="COG0367">
    <property type="taxonomic scope" value="Bacteria"/>
</dbReference>
<dbReference type="AlphaFoldDB" id="E2Q629"/>
<dbReference type="Gene3D" id="3.40.50.620">
    <property type="entry name" value="HUPs"/>
    <property type="match status" value="1"/>
</dbReference>
<keyword evidence="3" id="KW-1185">Reference proteome</keyword>
<protein>
    <submittedName>
        <fullName evidence="2">Putative secreted protein</fullName>
    </submittedName>
</protein>
<dbReference type="InterPro" id="IPR029055">
    <property type="entry name" value="Ntn_hydrolases_N"/>
</dbReference>
<organism evidence="2 3">
    <name type="scientific">Streptomyces clavuligerus</name>
    <dbReference type="NCBI Taxonomy" id="1901"/>
    <lineage>
        <taxon>Bacteria</taxon>
        <taxon>Bacillati</taxon>
        <taxon>Actinomycetota</taxon>
        <taxon>Actinomycetes</taxon>
        <taxon>Kitasatosporales</taxon>
        <taxon>Streptomycetaceae</taxon>
        <taxon>Streptomyces</taxon>
    </lineage>
</organism>
<dbReference type="GO" id="GO:0006529">
    <property type="term" value="P:asparagine biosynthetic process"/>
    <property type="evidence" value="ECO:0007669"/>
    <property type="project" value="InterPro"/>
</dbReference>
<feature type="domain" description="Asparagine synthetase" evidence="1">
    <location>
        <begin position="172"/>
        <end position="216"/>
    </location>
</feature>
<proteinExistence type="predicted"/>
<name>E2Q629_STRCL</name>